<protein>
    <recommendedName>
        <fullName evidence="1">DUF7041 domain-containing protein</fullName>
    </recommendedName>
</protein>
<sequence>MSQDESGHELGQLALALHAINAALVKIPSFLFFFLAFDPALWFVQVESTFVTGLVSNEETRLQHVLQHLDQRHLELMAWRIKHPDPAHPYTTFKQEFLDKTTKPKSAGLRECLSCHLGDQSPSELLSFMERMWPDTRADSESEAFQELFVMKLPCSIQERISQSGGALRDKALKANGEMVRIQQAQVDAATRLAPIFLTPKPSSPPFNKDSLYNLAQKKAKGIRQSGGGYLQENGQILCWYHARYDKQARQCRKYCARYSSKFQDKSSSSALGNEISARQ</sequence>
<evidence type="ECO:0000313" key="3">
    <source>
        <dbReference type="Proteomes" id="UP000318571"/>
    </source>
</evidence>
<evidence type="ECO:0000259" key="1">
    <source>
        <dbReference type="Pfam" id="PF23055"/>
    </source>
</evidence>
<dbReference type="PANTHER" id="PTHR33327">
    <property type="entry name" value="ENDONUCLEASE"/>
    <property type="match status" value="1"/>
</dbReference>
<reference evidence="2 3" key="1">
    <citation type="journal article" date="2018" name="Nat. Ecol. Evol.">
        <title>Genomic signatures of mitonuclear coevolution across populations of Tigriopus californicus.</title>
        <authorList>
            <person name="Barreto F.S."/>
            <person name="Watson E.T."/>
            <person name="Lima T.G."/>
            <person name="Willett C.S."/>
            <person name="Edmands S."/>
            <person name="Li W."/>
            <person name="Burton R.S."/>
        </authorList>
    </citation>
    <scope>NUCLEOTIDE SEQUENCE [LARGE SCALE GENOMIC DNA]</scope>
    <source>
        <strain evidence="2 3">San Diego</strain>
    </source>
</reference>
<gene>
    <name evidence="2" type="ORF">TCAL_16782</name>
</gene>
<proteinExistence type="predicted"/>
<accession>A0A553PRV0</accession>
<dbReference type="PANTHER" id="PTHR33327:SF3">
    <property type="entry name" value="RNA-DIRECTED DNA POLYMERASE"/>
    <property type="match status" value="1"/>
</dbReference>
<dbReference type="InterPro" id="IPR055469">
    <property type="entry name" value="DUF7041"/>
</dbReference>
<dbReference type="EMBL" id="VCGU01000001">
    <property type="protein sequence ID" value="TRY80414.1"/>
    <property type="molecule type" value="Genomic_DNA"/>
</dbReference>
<comment type="caution">
    <text evidence="2">The sequence shown here is derived from an EMBL/GenBank/DDBJ whole genome shotgun (WGS) entry which is preliminary data.</text>
</comment>
<evidence type="ECO:0000313" key="2">
    <source>
        <dbReference type="EMBL" id="TRY80414.1"/>
    </source>
</evidence>
<keyword evidence="3" id="KW-1185">Reference proteome</keyword>
<dbReference type="Pfam" id="PF23055">
    <property type="entry name" value="DUF7041"/>
    <property type="match status" value="1"/>
</dbReference>
<organism evidence="2 3">
    <name type="scientific">Tigriopus californicus</name>
    <name type="common">Marine copepod</name>
    <dbReference type="NCBI Taxonomy" id="6832"/>
    <lineage>
        <taxon>Eukaryota</taxon>
        <taxon>Metazoa</taxon>
        <taxon>Ecdysozoa</taxon>
        <taxon>Arthropoda</taxon>
        <taxon>Crustacea</taxon>
        <taxon>Multicrustacea</taxon>
        <taxon>Hexanauplia</taxon>
        <taxon>Copepoda</taxon>
        <taxon>Harpacticoida</taxon>
        <taxon>Harpacticidae</taxon>
        <taxon>Tigriopus</taxon>
    </lineage>
</organism>
<dbReference type="Proteomes" id="UP000318571">
    <property type="component" value="Chromosome 12"/>
</dbReference>
<feature type="domain" description="DUF7041" evidence="1">
    <location>
        <begin position="34"/>
        <end position="113"/>
    </location>
</feature>
<dbReference type="AlphaFoldDB" id="A0A553PRV0"/>
<name>A0A553PRV0_TIGCA</name>